<evidence type="ECO:0000313" key="7">
    <source>
        <dbReference type="EMBL" id="KAF2116795.1"/>
    </source>
</evidence>
<feature type="domain" description="Major facilitator superfamily (MFS) profile" evidence="6">
    <location>
        <begin position="39"/>
        <end position="542"/>
    </location>
</feature>
<evidence type="ECO:0000256" key="3">
    <source>
        <dbReference type="ARBA" id="ARBA00022989"/>
    </source>
</evidence>
<dbReference type="OrthoDB" id="440553at2759"/>
<feature type="transmembrane region" description="Helical" evidence="5">
    <location>
        <begin position="38"/>
        <end position="64"/>
    </location>
</feature>
<feature type="transmembrane region" description="Helical" evidence="5">
    <location>
        <begin position="273"/>
        <end position="295"/>
    </location>
</feature>
<keyword evidence="2 5" id="KW-0812">Transmembrane</keyword>
<proteinExistence type="predicted"/>
<feature type="transmembrane region" description="Helical" evidence="5">
    <location>
        <begin position="356"/>
        <end position="373"/>
    </location>
</feature>
<accession>A0A6A5ZC22</accession>
<evidence type="ECO:0000313" key="8">
    <source>
        <dbReference type="Proteomes" id="UP000799770"/>
    </source>
</evidence>
<feature type="transmembrane region" description="Helical" evidence="5">
    <location>
        <begin position="237"/>
        <end position="261"/>
    </location>
</feature>
<sequence length="548" mass="59472">MSSTEVSPIEHGKIEEAGLETANSGTERAFLTGWRLHFTTLGIVLTLLLINLEVTIVSTSLVAITNELGEYSETSWIVSTYLITYMGFMILWSKFSDIAGRKFSFLATVFIFTAFSGACGGTRTMNQLITCRAFQGIGGAGGYSLSTLVTYEMVPKSKLPLYGAVNAASVALATLLGPLFGGLVNNHTTWRWIFYLNLPAGVCVMVILFLTIPSGFPDHTSSNLRKQRQTLRVTLQAMKRIDIAGGILMLGGSLLLSSALLETSLRFGWSNGGTIALLVLSGACWVLFFSWEWFISRDRVPQEPLFPWKFVHDGPWKGMLITTLFAGVPFNVIVVFLPQRLQIVSGQSPLDAGLHLLPYTFGAAFGAAISNALGSKRRLATGHVLLLGAALQVLGLALLSTSPTNNVFPSKAYGFATIAGVGMGMSFGMLVLATPWMVDQEDLSVASGAIIQFRFLGGVIGLAIATSMLNARVKTHLANILDARTLSALFERTEVLETFSPTVRAQVIHVFAQEYNLQSYVMIAFAAVQIVVVLVFWNPKWAARDLIQ</sequence>
<feature type="transmembrane region" description="Helical" evidence="5">
    <location>
        <begin position="445"/>
        <end position="469"/>
    </location>
</feature>
<feature type="transmembrane region" description="Helical" evidence="5">
    <location>
        <begin position="412"/>
        <end position="433"/>
    </location>
</feature>
<keyword evidence="3 5" id="KW-1133">Transmembrane helix</keyword>
<feature type="transmembrane region" description="Helical" evidence="5">
    <location>
        <begin position="517"/>
        <end position="537"/>
    </location>
</feature>
<feature type="transmembrane region" description="Helical" evidence="5">
    <location>
        <begin position="192"/>
        <end position="216"/>
    </location>
</feature>
<dbReference type="PROSITE" id="PS50850">
    <property type="entry name" value="MFS"/>
    <property type="match status" value="1"/>
</dbReference>
<feature type="transmembrane region" description="Helical" evidence="5">
    <location>
        <begin position="105"/>
        <end position="125"/>
    </location>
</feature>
<protein>
    <submittedName>
        <fullName evidence="7">MFS multidrug transporter-like protein</fullName>
    </submittedName>
</protein>
<reference evidence="7" key="1">
    <citation type="journal article" date="2020" name="Stud. Mycol.">
        <title>101 Dothideomycetes genomes: a test case for predicting lifestyles and emergence of pathogens.</title>
        <authorList>
            <person name="Haridas S."/>
            <person name="Albert R."/>
            <person name="Binder M."/>
            <person name="Bloem J."/>
            <person name="Labutti K."/>
            <person name="Salamov A."/>
            <person name="Andreopoulos B."/>
            <person name="Baker S."/>
            <person name="Barry K."/>
            <person name="Bills G."/>
            <person name="Bluhm B."/>
            <person name="Cannon C."/>
            <person name="Castanera R."/>
            <person name="Culley D."/>
            <person name="Daum C."/>
            <person name="Ezra D."/>
            <person name="Gonzalez J."/>
            <person name="Henrissat B."/>
            <person name="Kuo A."/>
            <person name="Liang C."/>
            <person name="Lipzen A."/>
            <person name="Lutzoni F."/>
            <person name="Magnuson J."/>
            <person name="Mondo S."/>
            <person name="Nolan M."/>
            <person name="Ohm R."/>
            <person name="Pangilinan J."/>
            <person name="Park H.-J."/>
            <person name="Ramirez L."/>
            <person name="Alfaro M."/>
            <person name="Sun H."/>
            <person name="Tritt A."/>
            <person name="Yoshinaga Y."/>
            <person name="Zwiers L.-H."/>
            <person name="Turgeon B."/>
            <person name="Goodwin S."/>
            <person name="Spatafora J."/>
            <person name="Crous P."/>
            <person name="Grigoriev I."/>
        </authorList>
    </citation>
    <scope>NUCLEOTIDE SEQUENCE</scope>
    <source>
        <strain evidence="7">CBS 627.86</strain>
    </source>
</reference>
<dbReference type="InterPro" id="IPR020846">
    <property type="entry name" value="MFS_dom"/>
</dbReference>
<dbReference type="InterPro" id="IPR036259">
    <property type="entry name" value="MFS_trans_sf"/>
</dbReference>
<dbReference type="Proteomes" id="UP000799770">
    <property type="component" value="Unassembled WGS sequence"/>
</dbReference>
<gene>
    <name evidence="7" type="ORF">BDV96DRAFT_611977</name>
</gene>
<dbReference type="SUPFAM" id="SSF103473">
    <property type="entry name" value="MFS general substrate transporter"/>
    <property type="match status" value="1"/>
</dbReference>
<keyword evidence="8" id="KW-1185">Reference proteome</keyword>
<evidence type="ECO:0000256" key="2">
    <source>
        <dbReference type="ARBA" id="ARBA00022692"/>
    </source>
</evidence>
<comment type="subcellular location">
    <subcellularLocation>
        <location evidence="1">Membrane</location>
        <topology evidence="1">Multi-pass membrane protein</topology>
    </subcellularLocation>
</comment>
<feature type="transmembrane region" description="Helical" evidence="5">
    <location>
        <begin position="316"/>
        <end position="336"/>
    </location>
</feature>
<dbReference type="PANTHER" id="PTHR23501">
    <property type="entry name" value="MAJOR FACILITATOR SUPERFAMILY"/>
    <property type="match status" value="1"/>
</dbReference>
<dbReference type="Gene3D" id="1.20.1250.20">
    <property type="entry name" value="MFS general substrate transporter like domains"/>
    <property type="match status" value="1"/>
</dbReference>
<feature type="transmembrane region" description="Helical" evidence="5">
    <location>
        <begin position="380"/>
        <end position="400"/>
    </location>
</feature>
<evidence type="ECO:0000256" key="5">
    <source>
        <dbReference type="SAM" id="Phobius"/>
    </source>
</evidence>
<dbReference type="GO" id="GO:0005886">
    <property type="term" value="C:plasma membrane"/>
    <property type="evidence" value="ECO:0007669"/>
    <property type="project" value="TreeGrafter"/>
</dbReference>
<evidence type="ECO:0000256" key="4">
    <source>
        <dbReference type="ARBA" id="ARBA00023136"/>
    </source>
</evidence>
<feature type="transmembrane region" description="Helical" evidence="5">
    <location>
        <begin position="76"/>
        <end position="93"/>
    </location>
</feature>
<evidence type="ECO:0000259" key="6">
    <source>
        <dbReference type="PROSITE" id="PS50850"/>
    </source>
</evidence>
<dbReference type="Gene3D" id="1.20.1720.10">
    <property type="entry name" value="Multidrug resistance protein D"/>
    <property type="match status" value="1"/>
</dbReference>
<dbReference type="EMBL" id="ML977320">
    <property type="protein sequence ID" value="KAF2116795.1"/>
    <property type="molecule type" value="Genomic_DNA"/>
</dbReference>
<name>A0A6A5ZC22_9PLEO</name>
<dbReference type="GO" id="GO:0022857">
    <property type="term" value="F:transmembrane transporter activity"/>
    <property type="evidence" value="ECO:0007669"/>
    <property type="project" value="InterPro"/>
</dbReference>
<feature type="transmembrane region" description="Helical" evidence="5">
    <location>
        <begin position="161"/>
        <end position="180"/>
    </location>
</feature>
<dbReference type="InterPro" id="IPR011701">
    <property type="entry name" value="MFS"/>
</dbReference>
<dbReference type="PANTHER" id="PTHR23501:SF43">
    <property type="entry name" value="MULTIDRUG TRANSPORTER, PUTATIVE (AFU_ORTHOLOGUE AFUA_6G03040)-RELATED"/>
    <property type="match status" value="1"/>
</dbReference>
<dbReference type="Pfam" id="PF07690">
    <property type="entry name" value="MFS_1"/>
    <property type="match status" value="1"/>
</dbReference>
<organism evidence="7 8">
    <name type="scientific">Lophiotrema nucula</name>
    <dbReference type="NCBI Taxonomy" id="690887"/>
    <lineage>
        <taxon>Eukaryota</taxon>
        <taxon>Fungi</taxon>
        <taxon>Dikarya</taxon>
        <taxon>Ascomycota</taxon>
        <taxon>Pezizomycotina</taxon>
        <taxon>Dothideomycetes</taxon>
        <taxon>Pleosporomycetidae</taxon>
        <taxon>Pleosporales</taxon>
        <taxon>Lophiotremataceae</taxon>
        <taxon>Lophiotrema</taxon>
    </lineage>
</organism>
<evidence type="ECO:0000256" key="1">
    <source>
        <dbReference type="ARBA" id="ARBA00004141"/>
    </source>
</evidence>
<dbReference type="AlphaFoldDB" id="A0A6A5ZC22"/>
<keyword evidence="4 5" id="KW-0472">Membrane</keyword>